<accession>A0ABT9PIC0</accession>
<evidence type="ECO:0000313" key="1">
    <source>
        <dbReference type="EMBL" id="MDP9832246.1"/>
    </source>
</evidence>
<organism evidence="1 2">
    <name type="scientific">Trueperella abortisuis</name>
    <dbReference type="NCBI Taxonomy" id="445930"/>
    <lineage>
        <taxon>Bacteria</taxon>
        <taxon>Bacillati</taxon>
        <taxon>Actinomycetota</taxon>
        <taxon>Actinomycetes</taxon>
        <taxon>Actinomycetales</taxon>
        <taxon>Actinomycetaceae</taxon>
        <taxon>Trueperella</taxon>
    </lineage>
</organism>
<sequence length="210" mass="22875">MAFLDLMRKFFHASHQDEELGIVAEALELREKLAKDPNDVAAFDELASLIKGFAVSREPADPLTGESGEADPKLVLWALSEEIGSDSRAWYPLIQLAWLSGPEDSEAAQRYLETAADREETGIALAEGIKLLRETGQNEAAIQLGLGRWRPAEQIVGVAEELVTAALAANKVDEAAKYLKILKESGESGELVDDLEIAIATRKANNGYVR</sequence>
<reference evidence="1 2" key="1">
    <citation type="submission" date="2023-07" db="EMBL/GenBank/DDBJ databases">
        <title>Sequencing the genomes of 1000 actinobacteria strains.</title>
        <authorList>
            <person name="Klenk H.-P."/>
        </authorList>
    </citation>
    <scope>NUCLEOTIDE SEQUENCE [LARGE SCALE GENOMIC DNA]</scope>
    <source>
        <strain evidence="1 2">DSM 19515</strain>
    </source>
</reference>
<dbReference type="RefSeq" id="WP_296931392.1">
    <property type="nucleotide sequence ID" value="NZ_JAUSQL010000001.1"/>
</dbReference>
<dbReference type="Proteomes" id="UP001230145">
    <property type="component" value="Unassembled WGS sequence"/>
</dbReference>
<proteinExistence type="predicted"/>
<evidence type="ECO:0000313" key="2">
    <source>
        <dbReference type="Proteomes" id="UP001230145"/>
    </source>
</evidence>
<protein>
    <submittedName>
        <fullName evidence="1">Thioredoxin-like negative regulator of GroEL</fullName>
    </submittedName>
</protein>
<comment type="caution">
    <text evidence="1">The sequence shown here is derived from an EMBL/GenBank/DDBJ whole genome shotgun (WGS) entry which is preliminary data.</text>
</comment>
<keyword evidence="2" id="KW-1185">Reference proteome</keyword>
<gene>
    <name evidence="1" type="ORF">J2S45_000925</name>
</gene>
<dbReference type="EMBL" id="JAUSQL010000001">
    <property type="protein sequence ID" value="MDP9832246.1"/>
    <property type="molecule type" value="Genomic_DNA"/>
</dbReference>
<name>A0ABT9PIC0_9ACTO</name>